<gene>
    <name evidence="2" type="ORF">PMYSY11_3637</name>
</gene>
<evidence type="ECO:0000256" key="1">
    <source>
        <dbReference type="SAM" id="MobiDB-lite"/>
    </source>
</evidence>
<proteinExistence type="predicted"/>
<feature type="compositionally biased region" description="Basic and acidic residues" evidence="1">
    <location>
        <begin position="117"/>
        <end position="126"/>
    </location>
</feature>
<dbReference type="AlphaFoldDB" id="A0A653E997"/>
<feature type="compositionally biased region" description="Low complexity" evidence="1">
    <location>
        <begin position="76"/>
        <end position="94"/>
    </location>
</feature>
<dbReference type="EMBL" id="LR215729">
    <property type="protein sequence ID" value="VEV98681.1"/>
    <property type="molecule type" value="Genomic_DNA"/>
</dbReference>
<name>A0A653E997_9PSED</name>
<feature type="region of interest" description="Disordered" evidence="1">
    <location>
        <begin position="76"/>
        <end position="130"/>
    </location>
</feature>
<evidence type="ECO:0000313" key="2">
    <source>
        <dbReference type="EMBL" id="VEV98681.1"/>
    </source>
</evidence>
<evidence type="ECO:0008006" key="3">
    <source>
        <dbReference type="Google" id="ProtNLM"/>
    </source>
</evidence>
<reference evidence="2" key="1">
    <citation type="submission" date="2019-02" db="EMBL/GenBank/DDBJ databases">
        <authorList>
            <consortium name="Genoscope - CEA"/>
            <person name="William W."/>
        </authorList>
    </citation>
    <scope>NUCLEOTIDE SEQUENCE [LARGE SCALE GENOMIC DNA]</scope>
    <source>
        <strain evidence="2">YSy11</strain>
    </source>
</reference>
<protein>
    <recommendedName>
        <fullName evidence="3">Translation initiation factor 2</fullName>
    </recommendedName>
</protein>
<organism evidence="2">
    <name type="scientific">Pseudomonas marincola</name>
    <dbReference type="NCBI Taxonomy" id="437900"/>
    <lineage>
        <taxon>Bacteria</taxon>
        <taxon>Pseudomonadati</taxon>
        <taxon>Pseudomonadota</taxon>
        <taxon>Gammaproteobacteria</taxon>
        <taxon>Pseudomonadales</taxon>
        <taxon>Pseudomonadaceae</taxon>
        <taxon>Pseudomonas</taxon>
    </lineage>
</organism>
<accession>A0A653E997</accession>
<sequence>MLGEGAGYLFFRSTMTTQRLLLLALLAPLLVACEQDSAPKKVVKPVATVPAEKPPEQTVVVQPPVPAEAELVPEALPDPAGAIEPEVSEPLEPVEAADSPEITYQPPVKPKPKAPIKPKEPEKPKLDLSLPKGLLKELNEAAVDEPTADPLLPPLFVPEDDQPSKYQLSGKLHTNDDDEYLQSIDGAELQIEIKQ</sequence>